<comment type="function">
    <text evidence="6">Catalyzes the glycosylation of 4,4'-diaponeurosporenoate, i.e. the esterification of glucose at the C1'' position with the carboxyl group of 4,4'-diaponeurosporenic acid, to form glycosyl-4,4'-diaponeurosporenoate. This is a step in the biosynthesis of staphyloxanthin, an orange pigment present in most staphylococci strains.</text>
</comment>
<evidence type="ECO:0000256" key="3">
    <source>
        <dbReference type="ARBA" id="ARBA00022676"/>
    </source>
</evidence>
<evidence type="ECO:0000256" key="9">
    <source>
        <dbReference type="ARBA" id="ARBA00040345"/>
    </source>
</evidence>
<dbReference type="RefSeq" id="WP_251838155.1">
    <property type="nucleotide sequence ID" value="NZ_JACSPO010000001.1"/>
</dbReference>
<dbReference type="InterPro" id="IPR036390">
    <property type="entry name" value="WH_DNA-bd_sf"/>
</dbReference>
<dbReference type="SUPFAM" id="SSF46785">
    <property type="entry name" value="Winged helix' DNA-binding domain"/>
    <property type="match status" value="1"/>
</dbReference>
<dbReference type="Pfam" id="PF11625">
    <property type="entry name" value="DUF3253"/>
    <property type="match status" value="1"/>
</dbReference>
<evidence type="ECO:0000256" key="8">
    <source>
        <dbReference type="ARBA" id="ARBA00038120"/>
    </source>
</evidence>
<keyword evidence="12" id="KW-1185">Reference proteome</keyword>
<dbReference type="EMBL" id="JACSPO010000001">
    <property type="protein sequence ID" value="MBD8061010.1"/>
    <property type="molecule type" value="Genomic_DNA"/>
</dbReference>
<dbReference type="PANTHER" id="PTHR43646:SF2">
    <property type="entry name" value="GLYCOSYLTRANSFERASE 2-LIKE DOMAIN-CONTAINING PROTEIN"/>
    <property type="match status" value="1"/>
</dbReference>
<evidence type="ECO:0000256" key="4">
    <source>
        <dbReference type="ARBA" id="ARBA00022679"/>
    </source>
</evidence>
<comment type="similarity">
    <text evidence="8">Belongs to the glycosyltransferase 2 family. CrtQ subfamily.</text>
</comment>
<dbReference type="PANTHER" id="PTHR43646">
    <property type="entry name" value="GLYCOSYLTRANSFERASE"/>
    <property type="match status" value="1"/>
</dbReference>
<dbReference type="Gene3D" id="3.90.550.10">
    <property type="entry name" value="Spore Coat Polysaccharide Biosynthesis Protein SpsA, Chain A"/>
    <property type="match status" value="1"/>
</dbReference>
<evidence type="ECO:0000313" key="11">
    <source>
        <dbReference type="EMBL" id="MBD8061010.1"/>
    </source>
</evidence>
<reference evidence="11 12" key="1">
    <citation type="submission" date="2020-08" db="EMBL/GenBank/DDBJ databases">
        <title>A Genomic Blueprint of the Chicken Gut Microbiome.</title>
        <authorList>
            <person name="Gilroy R."/>
            <person name="Ravi A."/>
            <person name="Getino M."/>
            <person name="Pursley I."/>
            <person name="Horton D.L."/>
            <person name="Alikhan N.-F."/>
            <person name="Baker D."/>
            <person name="Gharbi K."/>
            <person name="Hall N."/>
            <person name="Watson M."/>
            <person name="Adriaenssens E.M."/>
            <person name="Foster-Nyarko E."/>
            <person name="Jarju S."/>
            <person name="Secka A."/>
            <person name="Antonio M."/>
            <person name="Oren A."/>
            <person name="Chaudhuri R."/>
            <person name="La Ragione R.M."/>
            <person name="Hildebrand F."/>
            <person name="Pallen M.J."/>
        </authorList>
    </citation>
    <scope>NUCLEOTIDE SEQUENCE [LARGE SCALE GENOMIC DNA]</scope>
    <source>
        <strain evidence="11 12">Sa1BUA1</strain>
    </source>
</reference>
<accession>A0ABR8YY79</accession>
<protein>
    <recommendedName>
        <fullName evidence="9">4,4'-diaponeurosporenoate glycosyltransferase</fullName>
    </recommendedName>
</protein>
<dbReference type="InterPro" id="IPR029044">
    <property type="entry name" value="Nucleotide-diphossugar_trans"/>
</dbReference>
<dbReference type="Pfam" id="PF00535">
    <property type="entry name" value="Glycos_transf_2"/>
    <property type="match status" value="1"/>
</dbReference>
<comment type="subcellular location">
    <subcellularLocation>
        <location evidence="1">Cell membrane</location>
    </subcellularLocation>
</comment>
<dbReference type="InterPro" id="IPR001173">
    <property type="entry name" value="Glyco_trans_2-like"/>
</dbReference>
<evidence type="ECO:0000256" key="2">
    <source>
        <dbReference type="ARBA" id="ARBA00022475"/>
    </source>
</evidence>
<keyword evidence="5" id="KW-0472">Membrane</keyword>
<feature type="domain" description="Glycosyltransferase 2-like" evidence="10">
    <location>
        <begin position="18"/>
        <end position="155"/>
    </location>
</feature>
<dbReference type="SUPFAM" id="SSF53448">
    <property type="entry name" value="Nucleotide-diphospho-sugar transferases"/>
    <property type="match status" value="1"/>
</dbReference>
<sequence length="337" mass="35780">MHPRDETDDRPALCGVLVVVPARDEEAEIAGCLGSVATAAERVELPVVVSVVLHRCTDRTAEKVADVAREHANVHWVTVASEAETLGGARADGADAGRSHEALADLPPGAVWCASTDADSQVPPAWLAEQRVLADRGLDLVLGTVEPREDGSPSTPYWHAPHHLTEGHLGVRAANLGLRLSAYDDAGGFPDRDEGADVHLVHAVREIAGLPWTSTDRARVVTSSRRQGRSSRGFARFLTRLDVAVAAFGASPDLQDRLRSQLLQIAEERGAGKTLCPSDAAGVLDPERRRELTPLARAVASTLADEGLVVITQKGVPVDGRTAVGPVRVGLPLAEMR</sequence>
<evidence type="ECO:0000259" key="10">
    <source>
        <dbReference type="Pfam" id="PF00535"/>
    </source>
</evidence>
<dbReference type="InterPro" id="IPR021660">
    <property type="entry name" value="DUF3253"/>
</dbReference>
<proteinExistence type="inferred from homology"/>
<evidence type="ECO:0000256" key="1">
    <source>
        <dbReference type="ARBA" id="ARBA00004236"/>
    </source>
</evidence>
<name>A0ABR8YY79_9MICO</name>
<gene>
    <name evidence="11" type="ORF">H9624_01575</name>
</gene>
<dbReference type="Gene3D" id="1.10.10.10">
    <property type="entry name" value="Winged helix-like DNA-binding domain superfamily/Winged helix DNA-binding domain"/>
    <property type="match status" value="1"/>
</dbReference>
<evidence type="ECO:0000256" key="6">
    <source>
        <dbReference type="ARBA" id="ARBA00037281"/>
    </source>
</evidence>
<dbReference type="InterPro" id="IPR036388">
    <property type="entry name" value="WH-like_DNA-bd_sf"/>
</dbReference>
<evidence type="ECO:0000256" key="5">
    <source>
        <dbReference type="ARBA" id="ARBA00023136"/>
    </source>
</evidence>
<evidence type="ECO:0000256" key="7">
    <source>
        <dbReference type="ARBA" id="ARBA00037904"/>
    </source>
</evidence>
<comment type="caution">
    <text evidence="11">The sequence shown here is derived from an EMBL/GenBank/DDBJ whole genome shotgun (WGS) entry which is preliminary data.</text>
</comment>
<keyword evidence="2" id="KW-1003">Cell membrane</keyword>
<comment type="pathway">
    <text evidence="7">Carotenoid biosynthesis; staphyloxanthin biosynthesis; staphyloxanthin from farnesyl diphosphate: step 4/5.</text>
</comment>
<keyword evidence="3" id="KW-0328">Glycosyltransferase</keyword>
<evidence type="ECO:0000313" key="12">
    <source>
        <dbReference type="Proteomes" id="UP000661894"/>
    </source>
</evidence>
<keyword evidence="4" id="KW-0808">Transferase</keyword>
<organism evidence="11 12">
    <name type="scientific">Oceanitalea stevensii</name>
    <dbReference type="NCBI Taxonomy" id="2763072"/>
    <lineage>
        <taxon>Bacteria</taxon>
        <taxon>Bacillati</taxon>
        <taxon>Actinomycetota</taxon>
        <taxon>Actinomycetes</taxon>
        <taxon>Micrococcales</taxon>
        <taxon>Bogoriellaceae</taxon>
        <taxon>Georgenia</taxon>
    </lineage>
</organism>
<dbReference type="Proteomes" id="UP000661894">
    <property type="component" value="Unassembled WGS sequence"/>
</dbReference>